<protein>
    <submittedName>
        <fullName evidence="1">Uncharacterized protein</fullName>
    </submittedName>
</protein>
<comment type="caution">
    <text evidence="1">The sequence shown here is derived from an EMBL/GenBank/DDBJ whole genome shotgun (WGS) entry which is preliminary data.</text>
</comment>
<proteinExistence type="predicted"/>
<evidence type="ECO:0000313" key="2">
    <source>
        <dbReference type="Proteomes" id="UP000664477"/>
    </source>
</evidence>
<dbReference type="Proteomes" id="UP000664477">
    <property type="component" value="Unassembled WGS sequence"/>
</dbReference>
<dbReference type="EMBL" id="JAGETQ010000033">
    <property type="protein sequence ID" value="MBO1916117.1"/>
    <property type="molecule type" value="Genomic_DNA"/>
</dbReference>
<name>A0A939NH17_PRORE</name>
<reference evidence="1" key="1">
    <citation type="submission" date="2021-03" db="EMBL/GenBank/DDBJ databases">
        <title>Molecular epidemiology and mechanisms of colistin and carbapenem resistance in Enterobacteriaceae from clinical isolates, the environment and porcine samples in Pretoria, South Africa.</title>
        <authorList>
            <person name="Bogoshi D."/>
            <person name="Mbelle N.M."/>
            <person name="Naidoo V."/>
            <person name="Osei Sekyere J."/>
        </authorList>
    </citation>
    <scope>NUCLEOTIDE SEQUENCE</scope>
    <source>
        <strain evidence="1">C052</strain>
    </source>
</reference>
<dbReference type="AlphaFoldDB" id="A0A939NH17"/>
<accession>A0A939NH17</accession>
<evidence type="ECO:0000313" key="1">
    <source>
        <dbReference type="EMBL" id="MBO1916117.1"/>
    </source>
</evidence>
<gene>
    <name evidence="1" type="ORF">J4727_08215</name>
</gene>
<organism evidence="1 2">
    <name type="scientific">Providencia rettgeri</name>
    <dbReference type="NCBI Taxonomy" id="587"/>
    <lineage>
        <taxon>Bacteria</taxon>
        <taxon>Pseudomonadati</taxon>
        <taxon>Pseudomonadota</taxon>
        <taxon>Gammaproteobacteria</taxon>
        <taxon>Enterobacterales</taxon>
        <taxon>Morganellaceae</taxon>
        <taxon>Providencia</taxon>
    </lineage>
</organism>
<sequence length="131" mass="15053">MGYQQVTALAPVLLALPKFLAGEIMLGGLMQLRQAFTSVATSLGWFIFCYKEIAAWQATVSRLYNFLWFYWKTITKRWLLSTKNRHLWWLLSISTADNRCLINSVNITAKQGELTLISGRSGIENPPYYVR</sequence>